<dbReference type="InterPro" id="IPR050214">
    <property type="entry name" value="Cys_Synth/Cystath_Beta-Synth"/>
</dbReference>
<dbReference type="GO" id="GO:0005739">
    <property type="term" value="C:mitochondrion"/>
    <property type="evidence" value="ECO:0007669"/>
    <property type="project" value="UniProtKB-SubCell"/>
</dbReference>
<dbReference type="Pfam" id="PF00291">
    <property type="entry name" value="PALP"/>
    <property type="match status" value="1"/>
</dbReference>
<gene>
    <name evidence="1" type="ORF">SO694_00010155</name>
</gene>
<dbReference type="Proteomes" id="UP001363151">
    <property type="component" value="Unassembled WGS sequence"/>
</dbReference>
<dbReference type="KEGG" id="aaf:AURANDRAFT_30577"/>
<proteinExistence type="predicted"/>
<dbReference type="SUPFAM" id="SSF53686">
    <property type="entry name" value="Tryptophan synthase beta subunit-like PLP-dependent enzymes"/>
    <property type="match status" value="1"/>
</dbReference>
<dbReference type="PANTHER" id="PTHR10314">
    <property type="entry name" value="CYSTATHIONINE BETA-SYNTHASE"/>
    <property type="match status" value="1"/>
</dbReference>
<dbReference type="InterPro" id="IPR036052">
    <property type="entry name" value="TrpB-like_PALP_sf"/>
</dbReference>
<protein>
    <submittedName>
        <fullName evidence="1">Cysteine synthase</fullName>
    </submittedName>
</protein>
<dbReference type="EMBL" id="JBBJCI010000023">
    <property type="protein sequence ID" value="KAK7254599.1"/>
    <property type="molecule type" value="Genomic_DNA"/>
</dbReference>
<reference evidence="1 2" key="1">
    <citation type="submission" date="2024-03" db="EMBL/GenBank/DDBJ databases">
        <title>Aureococcus anophagefferens CCMP1851 and Kratosvirus quantuckense: Draft genome of a second virus-susceptible host strain in the model system.</title>
        <authorList>
            <person name="Chase E."/>
            <person name="Truchon A.R."/>
            <person name="Schepens W."/>
            <person name="Wilhelm S.W."/>
        </authorList>
    </citation>
    <scope>NUCLEOTIDE SEQUENCE [LARGE SCALE GENOMIC DNA]</scope>
    <source>
        <strain evidence="1 2">CCMP1851</strain>
    </source>
</reference>
<dbReference type="GO" id="GO:0016740">
    <property type="term" value="F:transferase activity"/>
    <property type="evidence" value="ECO:0007669"/>
    <property type="project" value="UniProtKB-KW"/>
</dbReference>
<name>A0ABR1GEX5_AURAN</name>
<dbReference type="Gene3D" id="3.40.50.1100">
    <property type="match status" value="2"/>
</dbReference>
<organism evidence="1 2">
    <name type="scientific">Aureococcus anophagefferens</name>
    <name type="common">Harmful bloom alga</name>
    <dbReference type="NCBI Taxonomy" id="44056"/>
    <lineage>
        <taxon>Eukaryota</taxon>
        <taxon>Sar</taxon>
        <taxon>Stramenopiles</taxon>
        <taxon>Ochrophyta</taxon>
        <taxon>Pelagophyceae</taxon>
        <taxon>Pelagomonadales</taxon>
        <taxon>Pelagomonadaceae</taxon>
        <taxon>Aureococcus</taxon>
    </lineage>
</organism>
<dbReference type="InterPro" id="IPR001216">
    <property type="entry name" value="P-phosphate_BS"/>
</dbReference>
<dbReference type="NCBIfam" id="NF007989">
    <property type="entry name" value="PRK10717.1"/>
    <property type="match status" value="1"/>
</dbReference>
<sequence>MASRSGAIARRRFSANGVYGDFIDAIGNTPLIRLRGASEATGCEIYGKCEFLNPGGSVKDRAALGIVQEAQARGALARGGTLVDGTAGNTGIGLTAVCNTIGARTIIVIPETQTREKKDALRQLGARLVEVPAAPYKDANNYIKVSGRLAEELGACWGNQFDNTANRDAHYESTGPEIWAQTGGAVDAFSCAVGTGGTLVGTGRFLREASDARTKICLTDPPGAAIFRYYRDGALASEGSSITEGVGQGRITANLEGFAPDSQYEIDDGASLRCAYDLLQNEGLALGLSSGLNVAGAMEVARDLGPGHTVVTILCDGAHRYASKMFDVAYLEGQGLPAPAWLAPSPSDDVADALFRVLADS</sequence>
<dbReference type="InterPro" id="IPR001926">
    <property type="entry name" value="TrpB-like_PALP"/>
</dbReference>
<dbReference type="PROSITE" id="PS00901">
    <property type="entry name" value="CYS_SYNTHASE"/>
    <property type="match status" value="1"/>
</dbReference>
<comment type="caution">
    <text evidence="1">The sequence shown here is derived from an EMBL/GenBank/DDBJ whole genome shotgun (WGS) entry which is preliminary data.</text>
</comment>
<accession>A0ABR1GEX5</accession>
<keyword evidence="2" id="KW-1185">Reference proteome</keyword>
<evidence type="ECO:0000313" key="2">
    <source>
        <dbReference type="Proteomes" id="UP001363151"/>
    </source>
</evidence>
<dbReference type="GO" id="GO:0006535">
    <property type="term" value="P:cysteine biosynthetic process from serine"/>
    <property type="evidence" value="ECO:0007669"/>
    <property type="project" value="InterPro"/>
</dbReference>
<evidence type="ECO:0000313" key="1">
    <source>
        <dbReference type="EMBL" id="KAK7254599.1"/>
    </source>
</evidence>
<dbReference type="CDD" id="cd01561">
    <property type="entry name" value="CBS_like"/>
    <property type="match status" value="1"/>
</dbReference>